<evidence type="ECO:0000313" key="3">
    <source>
        <dbReference type="EMBL" id="RRJ85262.1"/>
    </source>
</evidence>
<keyword evidence="1" id="KW-0732">Signal</keyword>
<comment type="caution">
    <text evidence="3">The sequence shown here is derived from an EMBL/GenBank/DDBJ whole genome shotgun (WGS) entry which is preliminary data.</text>
</comment>
<accession>A0A3P3VR42</accession>
<protein>
    <recommendedName>
        <fullName evidence="2">Doubled CXXCH motif domain-containing protein</fullName>
    </recommendedName>
</protein>
<proteinExistence type="predicted"/>
<dbReference type="Pfam" id="PF09699">
    <property type="entry name" value="Paired_CXXCH_1"/>
    <property type="match status" value="1"/>
</dbReference>
<gene>
    <name evidence="3" type="ORF">D0544_09425</name>
</gene>
<dbReference type="InterPro" id="IPR010177">
    <property type="entry name" value="Paired_CXXCH_1"/>
</dbReference>
<keyword evidence="4" id="KW-1185">Reference proteome</keyword>
<feature type="chain" id="PRO_5018003154" description="Doubled CXXCH motif domain-containing protein" evidence="1">
    <location>
        <begin position="24"/>
        <end position="284"/>
    </location>
</feature>
<name>A0A3P3VR42_9GAMM</name>
<organism evidence="3 4">
    <name type="scientific">Aestuariirhabdus litorea</name>
    <dbReference type="NCBI Taxonomy" id="2528527"/>
    <lineage>
        <taxon>Bacteria</taxon>
        <taxon>Pseudomonadati</taxon>
        <taxon>Pseudomonadota</taxon>
        <taxon>Gammaproteobacteria</taxon>
        <taxon>Oceanospirillales</taxon>
        <taxon>Aestuariirhabdaceae</taxon>
        <taxon>Aestuariirhabdus</taxon>
    </lineage>
</organism>
<dbReference type="Proteomes" id="UP000280792">
    <property type="component" value="Unassembled WGS sequence"/>
</dbReference>
<evidence type="ECO:0000256" key="1">
    <source>
        <dbReference type="SAM" id="SignalP"/>
    </source>
</evidence>
<evidence type="ECO:0000259" key="2">
    <source>
        <dbReference type="Pfam" id="PF09699"/>
    </source>
</evidence>
<sequence>MFKSMTKNIGLAALGGALLVASAATFAGISGTKHNLGSGGVVGNNLFDGTAEICVFCHTPHGSDTSAPVPLWNRNINSSPTYTTYATLQTSSLQGKEAAIGSVSLACLSCHDGTQAMNSVINAPGSGGYNATGSPMAGTWDGTTVGSANGLLLDGITKIGTDLRDDHPISIQYAGGGFLTTSCTGGDGALCSNTMLSTSGFNLPRMAIANSNPVWWVDNAQGAGTDNARNKEDIQLYTRTDLSGDSNAQPFVECASCHDPHTSNTTFLRIENTGSNVCLSCHDK</sequence>
<evidence type="ECO:0000313" key="4">
    <source>
        <dbReference type="Proteomes" id="UP000280792"/>
    </source>
</evidence>
<dbReference type="InterPro" id="IPR036280">
    <property type="entry name" value="Multihaem_cyt_sf"/>
</dbReference>
<reference evidence="3 4" key="2">
    <citation type="submission" date="2018-12" db="EMBL/GenBank/DDBJ databases">
        <title>Simiduia agarivorans gen. nov., sp. nov., a marine, agarolytic bacterium isolated from shallow coastal water from Keelung, Taiwan.</title>
        <authorList>
            <person name="Shieh W.Y."/>
        </authorList>
    </citation>
    <scope>NUCLEOTIDE SEQUENCE [LARGE SCALE GENOMIC DNA]</scope>
    <source>
        <strain evidence="3 4">GTF-13</strain>
    </source>
</reference>
<reference evidence="3 4" key="1">
    <citation type="submission" date="2018-08" db="EMBL/GenBank/DDBJ databases">
        <authorList>
            <person name="Khan S.A."/>
        </authorList>
    </citation>
    <scope>NUCLEOTIDE SEQUENCE [LARGE SCALE GENOMIC DNA]</scope>
    <source>
        <strain evidence="3 4">GTF-13</strain>
    </source>
</reference>
<feature type="signal peptide" evidence="1">
    <location>
        <begin position="1"/>
        <end position="23"/>
    </location>
</feature>
<dbReference type="AlphaFoldDB" id="A0A3P3VR42"/>
<feature type="domain" description="Doubled CXXCH motif" evidence="2">
    <location>
        <begin position="253"/>
        <end position="284"/>
    </location>
</feature>
<dbReference type="RefSeq" id="WP_125015688.1">
    <property type="nucleotide sequence ID" value="NZ_QWEZ01000001.1"/>
</dbReference>
<dbReference type="SUPFAM" id="SSF48695">
    <property type="entry name" value="Multiheme cytochromes"/>
    <property type="match status" value="1"/>
</dbReference>
<dbReference type="EMBL" id="QWEZ01000001">
    <property type="protein sequence ID" value="RRJ85262.1"/>
    <property type="molecule type" value="Genomic_DNA"/>
</dbReference>
<dbReference type="NCBIfam" id="TIGR01905">
    <property type="entry name" value="paired_CXXCH_1"/>
    <property type="match status" value="1"/>
</dbReference>